<dbReference type="AlphaFoldDB" id="A0A9W8WR25"/>
<gene>
    <name evidence="5" type="ORF">N0V87_010029</name>
</gene>
<dbReference type="OrthoDB" id="442176at2759"/>
<keyword evidence="1 4" id="KW-0808">Transferase</keyword>
<keyword evidence="3 4" id="KW-0418">Kinase</keyword>
<accession>A0A9W8WR25</accession>
<protein>
    <recommendedName>
        <fullName evidence="7">Adenylate kinase</fullName>
    </recommendedName>
</protein>
<evidence type="ECO:0000256" key="1">
    <source>
        <dbReference type="ARBA" id="ARBA00022679"/>
    </source>
</evidence>
<evidence type="ECO:0000256" key="3">
    <source>
        <dbReference type="ARBA" id="ARBA00022777"/>
    </source>
</evidence>
<evidence type="ECO:0000313" key="6">
    <source>
        <dbReference type="Proteomes" id="UP001140562"/>
    </source>
</evidence>
<dbReference type="GO" id="GO:0019205">
    <property type="term" value="F:nucleobase-containing compound kinase activity"/>
    <property type="evidence" value="ECO:0007669"/>
    <property type="project" value="InterPro"/>
</dbReference>
<comment type="caution">
    <text evidence="5">The sequence shown here is derived from an EMBL/GenBank/DDBJ whole genome shotgun (WGS) entry which is preliminary data.</text>
</comment>
<evidence type="ECO:0008006" key="7">
    <source>
        <dbReference type="Google" id="ProtNLM"/>
    </source>
</evidence>
<sequence>MLHYSLGDNLRSWMRDNRDTPLAAKIQDRMDNQGILTAEELSPYLNRAVVDAICNGNSGVIVDGFPRCVEQLQSFDAWITQDKLPALSGSTGRMETAARPDIVLLFDVTEDTARLRYLRRGRDSNDSKEKFEKRFREYQRETTLVEAKYEQRGILLRIDANGTEQENIAKTMDKLEASRIWQELSAKQSSGPR</sequence>
<dbReference type="GO" id="GO:0005524">
    <property type="term" value="F:ATP binding"/>
    <property type="evidence" value="ECO:0007669"/>
    <property type="project" value="InterPro"/>
</dbReference>
<keyword evidence="2" id="KW-0547">Nucleotide-binding</keyword>
<dbReference type="SUPFAM" id="SSF52540">
    <property type="entry name" value="P-loop containing nucleoside triphosphate hydrolases"/>
    <property type="match status" value="1"/>
</dbReference>
<dbReference type="GO" id="GO:0006139">
    <property type="term" value="P:nucleobase-containing compound metabolic process"/>
    <property type="evidence" value="ECO:0007669"/>
    <property type="project" value="InterPro"/>
</dbReference>
<keyword evidence="6" id="KW-1185">Reference proteome</keyword>
<dbReference type="InterPro" id="IPR000850">
    <property type="entry name" value="Adenylat/UMP-CMP_kin"/>
</dbReference>
<proteinExistence type="inferred from homology"/>
<dbReference type="Pfam" id="PF00406">
    <property type="entry name" value="ADK"/>
    <property type="match status" value="1"/>
</dbReference>
<dbReference type="PRINTS" id="PR00094">
    <property type="entry name" value="ADENYLTKNASE"/>
</dbReference>
<comment type="similarity">
    <text evidence="4">Belongs to the adenylate kinase family.</text>
</comment>
<evidence type="ECO:0000256" key="4">
    <source>
        <dbReference type="RuleBase" id="RU003330"/>
    </source>
</evidence>
<name>A0A9W8WR25_9PLEO</name>
<evidence type="ECO:0000256" key="2">
    <source>
        <dbReference type="ARBA" id="ARBA00022741"/>
    </source>
</evidence>
<dbReference type="Proteomes" id="UP001140562">
    <property type="component" value="Unassembled WGS sequence"/>
</dbReference>
<dbReference type="PANTHER" id="PTHR23359">
    <property type="entry name" value="NUCLEOTIDE KINASE"/>
    <property type="match status" value="1"/>
</dbReference>
<dbReference type="InterPro" id="IPR027417">
    <property type="entry name" value="P-loop_NTPase"/>
</dbReference>
<dbReference type="InterPro" id="IPR033690">
    <property type="entry name" value="Adenylat_kinase_CS"/>
</dbReference>
<organism evidence="5 6">
    <name type="scientific">Didymella glomerata</name>
    <dbReference type="NCBI Taxonomy" id="749621"/>
    <lineage>
        <taxon>Eukaryota</taxon>
        <taxon>Fungi</taxon>
        <taxon>Dikarya</taxon>
        <taxon>Ascomycota</taxon>
        <taxon>Pezizomycotina</taxon>
        <taxon>Dothideomycetes</taxon>
        <taxon>Pleosporomycetidae</taxon>
        <taxon>Pleosporales</taxon>
        <taxon>Pleosporineae</taxon>
        <taxon>Didymellaceae</taxon>
        <taxon>Didymella</taxon>
    </lineage>
</organism>
<evidence type="ECO:0000313" key="5">
    <source>
        <dbReference type="EMBL" id="KAJ4330395.1"/>
    </source>
</evidence>
<reference evidence="5" key="1">
    <citation type="submission" date="2022-10" db="EMBL/GenBank/DDBJ databases">
        <title>Tapping the CABI collections for fungal endophytes: first genome assemblies for Collariella, Neodidymelliopsis, Ascochyta clinopodiicola, Didymella pomorum, Didymosphaeria variabile, Neocosmospora piperis and Neocucurbitaria cava.</title>
        <authorList>
            <person name="Hill R."/>
        </authorList>
    </citation>
    <scope>NUCLEOTIDE SEQUENCE</scope>
    <source>
        <strain evidence="5">IMI 360193</strain>
    </source>
</reference>
<dbReference type="Gene3D" id="3.40.50.300">
    <property type="entry name" value="P-loop containing nucleotide triphosphate hydrolases"/>
    <property type="match status" value="1"/>
</dbReference>
<dbReference type="EMBL" id="JAPEUV010000201">
    <property type="protein sequence ID" value="KAJ4330395.1"/>
    <property type="molecule type" value="Genomic_DNA"/>
</dbReference>
<dbReference type="PROSITE" id="PS00113">
    <property type="entry name" value="ADENYLATE_KINASE"/>
    <property type="match status" value="1"/>
</dbReference>